<evidence type="ECO:0000259" key="3">
    <source>
        <dbReference type="Pfam" id="PF02678"/>
    </source>
</evidence>
<feature type="domain" description="Pirin N-terminal" evidence="3">
    <location>
        <begin position="19"/>
        <end position="119"/>
    </location>
</feature>
<dbReference type="RefSeq" id="WP_376918765.1">
    <property type="nucleotide sequence ID" value="NZ_JBHRSW010000005.1"/>
</dbReference>
<evidence type="ECO:0000256" key="1">
    <source>
        <dbReference type="ARBA" id="ARBA00008416"/>
    </source>
</evidence>
<reference evidence="6" key="1">
    <citation type="journal article" date="2019" name="Int. J. Syst. Evol. Microbiol.">
        <title>The Global Catalogue of Microorganisms (GCM) 10K type strain sequencing project: providing services to taxonomists for standard genome sequencing and annotation.</title>
        <authorList>
            <consortium name="The Broad Institute Genomics Platform"/>
            <consortium name="The Broad Institute Genome Sequencing Center for Infectious Disease"/>
            <person name="Wu L."/>
            <person name="Ma J."/>
        </authorList>
    </citation>
    <scope>NUCLEOTIDE SEQUENCE [LARGE SCALE GENOMIC DNA]</scope>
    <source>
        <strain evidence="6">KCTC 52473</strain>
    </source>
</reference>
<accession>A0ABV7FMJ6</accession>
<evidence type="ECO:0000259" key="4">
    <source>
        <dbReference type="Pfam" id="PF05726"/>
    </source>
</evidence>
<name>A0ABV7FMJ6_9ALTE</name>
<dbReference type="PIRSF" id="PIRSF006232">
    <property type="entry name" value="Pirin"/>
    <property type="match status" value="1"/>
</dbReference>
<feature type="domain" description="Pirin C-terminal" evidence="4">
    <location>
        <begin position="182"/>
        <end position="282"/>
    </location>
</feature>
<dbReference type="InterPro" id="IPR003829">
    <property type="entry name" value="Pirin_N_dom"/>
</dbReference>
<proteinExistence type="inferred from homology"/>
<protein>
    <submittedName>
        <fullName evidence="5">Pirin family protein</fullName>
    </submittedName>
</protein>
<dbReference type="InterPro" id="IPR014710">
    <property type="entry name" value="RmlC-like_jellyroll"/>
</dbReference>
<dbReference type="Proteomes" id="UP001595478">
    <property type="component" value="Unassembled WGS sequence"/>
</dbReference>
<gene>
    <name evidence="5" type="ORF">ACFOHL_03280</name>
</gene>
<dbReference type="Gene3D" id="2.60.120.10">
    <property type="entry name" value="Jelly Rolls"/>
    <property type="match status" value="2"/>
</dbReference>
<dbReference type="CDD" id="cd02247">
    <property type="entry name" value="cupin_pirin_C"/>
    <property type="match status" value="1"/>
</dbReference>
<dbReference type="InterPro" id="IPR011051">
    <property type="entry name" value="RmlC_Cupin_sf"/>
</dbReference>
<evidence type="ECO:0000313" key="6">
    <source>
        <dbReference type="Proteomes" id="UP001595478"/>
    </source>
</evidence>
<dbReference type="EMBL" id="JBHRSW010000005">
    <property type="protein sequence ID" value="MFC3120631.1"/>
    <property type="molecule type" value="Genomic_DNA"/>
</dbReference>
<dbReference type="InterPro" id="IPR008778">
    <property type="entry name" value="Pirin_C_dom"/>
</dbReference>
<comment type="caution">
    <text evidence="5">The sequence shown here is derived from an EMBL/GenBank/DDBJ whole genome shotgun (WGS) entry which is preliminary data.</text>
</comment>
<evidence type="ECO:0000256" key="2">
    <source>
        <dbReference type="RuleBase" id="RU003457"/>
    </source>
</evidence>
<dbReference type="SUPFAM" id="SSF51182">
    <property type="entry name" value="RmlC-like cupins"/>
    <property type="match status" value="1"/>
</dbReference>
<dbReference type="Pfam" id="PF02678">
    <property type="entry name" value="Pirin"/>
    <property type="match status" value="1"/>
</dbReference>
<evidence type="ECO:0000313" key="5">
    <source>
        <dbReference type="EMBL" id="MFC3120631.1"/>
    </source>
</evidence>
<dbReference type="PANTHER" id="PTHR13903">
    <property type="entry name" value="PIRIN-RELATED"/>
    <property type="match status" value="1"/>
</dbReference>
<dbReference type="Pfam" id="PF05726">
    <property type="entry name" value="Pirin_C"/>
    <property type="match status" value="1"/>
</dbReference>
<dbReference type="CDD" id="cd02909">
    <property type="entry name" value="cupin_pirin_N"/>
    <property type="match status" value="1"/>
</dbReference>
<comment type="similarity">
    <text evidence="1 2">Belongs to the pirin family.</text>
</comment>
<sequence>MTTVKQIVRGLEVSDGAGVKLKRVIGQRELKRLDPFLMLDEFGSDQASDYIAGFPSHPHRGFQTVTYMLQGKMGHKDSVGNQGVIEDGGLQWMNAGKGIIHEEMPQQTEGKLRGFQLWVNLPSSEKMSTPAYEDIQSHQVPELSIGNASNELDKSSKLRILAGSYKGVSGPIKTHAVSPRFFDIHLYHDDSVSIDVDSSHQGFVYVYDGSLQIGQDTLQEGELGVLEFNDILEIQGQNGSDGKAIFVSAKPIGEPVAQYGPFVMNSQSEIEQALDDYRAGRLTS</sequence>
<keyword evidence="6" id="KW-1185">Reference proteome</keyword>
<dbReference type="InterPro" id="IPR012093">
    <property type="entry name" value="Pirin"/>
</dbReference>
<organism evidence="5 6">
    <name type="scientific">Agaribacter flavus</name>
    <dbReference type="NCBI Taxonomy" id="1902781"/>
    <lineage>
        <taxon>Bacteria</taxon>
        <taxon>Pseudomonadati</taxon>
        <taxon>Pseudomonadota</taxon>
        <taxon>Gammaproteobacteria</taxon>
        <taxon>Alteromonadales</taxon>
        <taxon>Alteromonadaceae</taxon>
        <taxon>Agaribacter</taxon>
    </lineage>
</organism>
<dbReference type="PANTHER" id="PTHR13903:SF8">
    <property type="entry name" value="PIRIN"/>
    <property type="match status" value="1"/>
</dbReference>